<name>A0A1S3I8Z3_LINAN</name>
<feature type="transmembrane region" description="Helical" evidence="2">
    <location>
        <begin position="289"/>
        <end position="316"/>
    </location>
</feature>
<keyword evidence="2" id="KW-0812">Transmembrane</keyword>
<evidence type="ECO:0000256" key="2">
    <source>
        <dbReference type="SAM" id="Phobius"/>
    </source>
</evidence>
<keyword evidence="2" id="KW-0472">Membrane</keyword>
<dbReference type="InterPro" id="IPR040350">
    <property type="entry name" value="TMEM272"/>
</dbReference>
<reference evidence="4" key="1">
    <citation type="journal article" date="2015" name="Nat. Commun.">
        <title>The Lingula genome provides insights into brachiopod evolution and the origin of phosphate biomineralization.</title>
        <authorList>
            <person name="Luo Y.J."/>
            <person name="Takeuchi T."/>
            <person name="Koyanagi R."/>
            <person name="Yamada L."/>
            <person name="Kanda M."/>
            <person name="Khalturina M."/>
            <person name="Fujie M."/>
            <person name="Yamasaki S.I."/>
            <person name="Endo K."/>
            <person name="Satoh N."/>
        </authorList>
    </citation>
    <scope>NUCLEOTIDE SEQUENCE</scope>
</reference>
<dbReference type="KEGG" id="lak:106162078"/>
<evidence type="ECO:0000256" key="1">
    <source>
        <dbReference type="SAM" id="MobiDB-lite"/>
    </source>
</evidence>
<dbReference type="PANTHER" id="PTHR33444">
    <property type="entry name" value="SI:DKEY-19B23.12-RELATED"/>
    <property type="match status" value="1"/>
</dbReference>
<feature type="transmembrane region" description="Helical" evidence="2">
    <location>
        <begin position="129"/>
        <end position="152"/>
    </location>
</feature>
<accession>A0A1S3I8Z3</accession>
<sequence length="323" mass="35449">MSVLPSVEYDPTQGHVNEAFENMESRKDTPPPAYTDVVVCATPAVYNPPAPSQPAPVPPAPAPATSTPATSTPSARTPAARTPPAATRERPPRPPDSDSLCGKIKIAQWESTSCLDFYKRVVMIFLQKYGFPVLLVVMSAPPISMIVIGGVYSSEEHCPISSMIYVYLLVWGVFGLIRTFLAVIQLMGRINGNVPAKSEEEKKKEQCWMALFYLFLVGWLIAGSVFIFPFYYTRSAEMYIPKPTNMAAAVNTSALLNVSTTTITTTTAKKPTKIPPGMEQNPDYCNPTLYMYAFVATLIIYGVVVLVVLLFCCWLIKLGATRK</sequence>
<reference evidence="4" key="2">
    <citation type="submission" date="2025-08" db="UniProtKB">
        <authorList>
            <consortium name="RefSeq"/>
        </authorList>
    </citation>
    <scope>IDENTIFICATION</scope>
</reference>
<protein>
    <submittedName>
        <fullName evidence="4">Uncharacterized protein LOC106162078</fullName>
    </submittedName>
</protein>
<feature type="compositionally biased region" description="Basic and acidic residues" evidence="1">
    <location>
        <begin position="87"/>
        <end position="96"/>
    </location>
</feature>
<feature type="transmembrane region" description="Helical" evidence="2">
    <location>
        <begin position="208"/>
        <end position="232"/>
    </location>
</feature>
<feature type="compositionally biased region" description="Low complexity" evidence="1">
    <location>
        <begin position="63"/>
        <end position="86"/>
    </location>
</feature>
<dbReference type="STRING" id="7574.A0A1S3I8Z3"/>
<dbReference type="PANTHER" id="PTHR33444:SF7">
    <property type="entry name" value="TRANSMEMBRANE PROTEIN 272"/>
    <property type="match status" value="1"/>
</dbReference>
<dbReference type="Proteomes" id="UP000085678">
    <property type="component" value="Unplaced"/>
</dbReference>
<gene>
    <name evidence="4" type="primary">LOC106162078</name>
</gene>
<keyword evidence="3" id="KW-1185">Reference proteome</keyword>
<feature type="region of interest" description="Disordered" evidence="1">
    <location>
        <begin position="48"/>
        <end position="100"/>
    </location>
</feature>
<feature type="compositionally biased region" description="Pro residues" evidence="1">
    <location>
        <begin position="48"/>
        <end position="62"/>
    </location>
</feature>
<dbReference type="OrthoDB" id="6157510at2759"/>
<feature type="region of interest" description="Disordered" evidence="1">
    <location>
        <begin position="1"/>
        <end position="34"/>
    </location>
</feature>
<evidence type="ECO:0000313" key="4">
    <source>
        <dbReference type="RefSeq" id="XP_013394658.1"/>
    </source>
</evidence>
<dbReference type="GeneID" id="106162078"/>
<keyword evidence="2" id="KW-1133">Transmembrane helix</keyword>
<dbReference type="InParanoid" id="A0A1S3I8Z3"/>
<organism evidence="3 4">
    <name type="scientific">Lingula anatina</name>
    <name type="common">Brachiopod</name>
    <name type="synonym">Lingula unguis</name>
    <dbReference type="NCBI Taxonomy" id="7574"/>
    <lineage>
        <taxon>Eukaryota</taxon>
        <taxon>Metazoa</taxon>
        <taxon>Spiralia</taxon>
        <taxon>Lophotrochozoa</taxon>
        <taxon>Brachiopoda</taxon>
        <taxon>Linguliformea</taxon>
        <taxon>Lingulata</taxon>
        <taxon>Lingulida</taxon>
        <taxon>Linguloidea</taxon>
        <taxon>Lingulidae</taxon>
        <taxon>Lingula</taxon>
    </lineage>
</organism>
<proteinExistence type="predicted"/>
<feature type="transmembrane region" description="Helical" evidence="2">
    <location>
        <begin position="164"/>
        <end position="187"/>
    </location>
</feature>
<dbReference type="AlphaFoldDB" id="A0A1S3I8Z3"/>
<dbReference type="RefSeq" id="XP_013394658.1">
    <property type="nucleotide sequence ID" value="XM_013539204.1"/>
</dbReference>
<evidence type="ECO:0000313" key="3">
    <source>
        <dbReference type="Proteomes" id="UP000085678"/>
    </source>
</evidence>